<feature type="region of interest" description="Disordered" evidence="3">
    <location>
        <begin position="237"/>
        <end position="258"/>
    </location>
</feature>
<evidence type="ECO:0000313" key="6">
    <source>
        <dbReference type="EMBL" id="WMV19359.1"/>
    </source>
</evidence>
<organism evidence="6 7">
    <name type="scientific">Solanum verrucosum</name>
    <dbReference type="NCBI Taxonomy" id="315347"/>
    <lineage>
        <taxon>Eukaryota</taxon>
        <taxon>Viridiplantae</taxon>
        <taxon>Streptophyta</taxon>
        <taxon>Embryophyta</taxon>
        <taxon>Tracheophyta</taxon>
        <taxon>Spermatophyta</taxon>
        <taxon>Magnoliopsida</taxon>
        <taxon>eudicotyledons</taxon>
        <taxon>Gunneridae</taxon>
        <taxon>Pentapetalae</taxon>
        <taxon>asterids</taxon>
        <taxon>lamiids</taxon>
        <taxon>Solanales</taxon>
        <taxon>Solanaceae</taxon>
        <taxon>Solanoideae</taxon>
        <taxon>Solaneae</taxon>
        <taxon>Solanum</taxon>
    </lineage>
</organism>
<feature type="region of interest" description="Disordered" evidence="3">
    <location>
        <begin position="284"/>
        <end position="312"/>
    </location>
</feature>
<dbReference type="SUPFAM" id="SSF55856">
    <property type="entry name" value="Cytochrome b5-like heme/steroid binding domain"/>
    <property type="match status" value="1"/>
</dbReference>
<dbReference type="PROSITE" id="PS50255">
    <property type="entry name" value="CYTOCHROME_B5_2"/>
    <property type="match status" value="1"/>
</dbReference>
<evidence type="ECO:0000313" key="7">
    <source>
        <dbReference type="Proteomes" id="UP001234989"/>
    </source>
</evidence>
<evidence type="ECO:0000259" key="5">
    <source>
        <dbReference type="PROSITE" id="PS51138"/>
    </source>
</evidence>
<sequence length="561" mass="62904">MYGDDTCQCQKDGDDTCQCQKDGDDTCQCQKVKEVGDLMTGEPRIEAPVNSDPTYNAPKQHPGGDIPLLNLAGQEVTDAFIAFHPGTAWKHLDTFFIGCYLEDNQVFERLPGPIKRCTISISDINLGTDDDQPQSQYNRVPAGSIIGGNGRSSISSAPYQRMYVDMEVEIHNLEQDAYGAILRAFKAQSDALTWEKESLITELRKELRVSDDEHRDLLTKVNADNRIHSIREWRKTNGNQPVHDQLPSPTISGSRKRTKMSQSVIMPLGTPLESLHHQTIAASTQPTTPGAKWGAAPGNGGFRSRPGQQVFSSSRAVHYQQAAPGSSSALRSGELAERPRDPLIGRRVMTRWPDDNNFYEAIITDYSAVDGRHALVYDMNTPNETWEWVDLKESMLCKEHGLGKRRKSSWSGGRRLLHGHSRERLDMDQSYGALVTPLVRENFQSHWRPMWWMATNKGETSLKNHLKWARLKIKGVGSNVPTKIIIEDKGLVFIIPIWNETPMRVVVGENGQIVMRNRQVIESFNLRCRVDYYGADIADHTNAAKGKKSYQIFLGEGDAGT</sequence>
<dbReference type="Gene3D" id="3.10.120.10">
    <property type="entry name" value="Cytochrome b5-like heme/steroid binding domain"/>
    <property type="match status" value="1"/>
</dbReference>
<feature type="compositionally biased region" description="Polar residues" evidence="3">
    <location>
        <begin position="237"/>
        <end position="253"/>
    </location>
</feature>
<proteinExistence type="predicted"/>
<dbReference type="CDD" id="cd20404">
    <property type="entry name" value="Tudor_Agenet_AtEML-like"/>
    <property type="match status" value="1"/>
</dbReference>
<evidence type="ECO:0000256" key="3">
    <source>
        <dbReference type="SAM" id="MobiDB-lite"/>
    </source>
</evidence>
<name>A0AAF0THS0_SOLVR</name>
<dbReference type="InterPro" id="IPR036142">
    <property type="entry name" value="ENT_dom-like_sf"/>
</dbReference>
<dbReference type="PROSITE" id="PS51138">
    <property type="entry name" value="ENT"/>
    <property type="match status" value="1"/>
</dbReference>
<evidence type="ECO:0000259" key="4">
    <source>
        <dbReference type="PROSITE" id="PS50255"/>
    </source>
</evidence>
<dbReference type="InterPro" id="IPR036400">
    <property type="entry name" value="Cyt_B5-like_heme/steroid_sf"/>
</dbReference>
<keyword evidence="7" id="KW-1185">Reference proteome</keyword>
<dbReference type="SUPFAM" id="SSF158639">
    <property type="entry name" value="ENT-like"/>
    <property type="match status" value="1"/>
</dbReference>
<dbReference type="SUPFAM" id="SSF63748">
    <property type="entry name" value="Tudor/PWWP/MBT"/>
    <property type="match status" value="1"/>
</dbReference>
<dbReference type="Gene3D" id="1.10.1240.40">
    <property type="entry name" value="ENT domain"/>
    <property type="match status" value="1"/>
</dbReference>
<feature type="domain" description="ENT" evidence="5">
    <location>
        <begin position="166"/>
        <end position="253"/>
    </location>
</feature>
<protein>
    <recommendedName>
        <fullName evidence="8">ENT domain-containing protein</fullName>
    </recommendedName>
</protein>
<evidence type="ECO:0008006" key="8">
    <source>
        <dbReference type="Google" id="ProtNLM"/>
    </source>
</evidence>
<feature type="domain" description="Cytochrome b5 heme-binding" evidence="4">
    <location>
        <begin position="59"/>
        <end position="101"/>
    </location>
</feature>
<dbReference type="Pfam" id="PF00173">
    <property type="entry name" value="Cyt-b5"/>
    <property type="match status" value="1"/>
</dbReference>
<dbReference type="GO" id="GO:0050832">
    <property type="term" value="P:defense response to fungus"/>
    <property type="evidence" value="ECO:0007669"/>
    <property type="project" value="InterPro"/>
</dbReference>
<dbReference type="InterPro" id="IPR001199">
    <property type="entry name" value="Cyt_B5-like_heme/steroid-bd"/>
</dbReference>
<dbReference type="EMBL" id="CP133614">
    <property type="protein sequence ID" value="WMV19359.1"/>
    <property type="molecule type" value="Genomic_DNA"/>
</dbReference>
<dbReference type="GO" id="GO:0005634">
    <property type="term" value="C:nucleus"/>
    <property type="evidence" value="ECO:0007669"/>
    <property type="project" value="UniProtKB-SubCell"/>
</dbReference>
<evidence type="ECO:0000256" key="1">
    <source>
        <dbReference type="ARBA" id="ARBA00004123"/>
    </source>
</evidence>
<keyword evidence="2" id="KW-0539">Nucleus</keyword>
<dbReference type="Pfam" id="PF03735">
    <property type="entry name" value="ENT"/>
    <property type="match status" value="1"/>
</dbReference>
<dbReference type="InterPro" id="IPR033485">
    <property type="entry name" value="EMSY-LIKE_plant"/>
</dbReference>
<dbReference type="FunFam" id="2.30.30.140:FF:000088">
    <property type="entry name" value="Protein EMSY-LIKE 3"/>
    <property type="match status" value="1"/>
</dbReference>
<feature type="region of interest" description="Disordered" evidence="3">
    <location>
        <begin position="41"/>
        <end position="60"/>
    </location>
</feature>
<dbReference type="PANTHER" id="PTHR33432">
    <property type="entry name" value="PROTEIN EMSY-LIKE 4"/>
    <property type="match status" value="1"/>
</dbReference>
<dbReference type="Proteomes" id="UP001234989">
    <property type="component" value="Chromosome 3"/>
</dbReference>
<dbReference type="SMART" id="SM01191">
    <property type="entry name" value="ENT"/>
    <property type="match status" value="1"/>
</dbReference>
<evidence type="ECO:0000256" key="2">
    <source>
        <dbReference type="ARBA" id="ARBA00023242"/>
    </source>
</evidence>
<dbReference type="InterPro" id="IPR005491">
    <property type="entry name" value="ENT_dom"/>
</dbReference>
<reference evidence="6" key="1">
    <citation type="submission" date="2023-08" db="EMBL/GenBank/DDBJ databases">
        <title>A de novo genome assembly of Solanum verrucosum Schlechtendal, a Mexican diploid species geographically isolated from the other diploid A-genome species in potato relatives.</title>
        <authorList>
            <person name="Hosaka K."/>
        </authorList>
    </citation>
    <scope>NUCLEOTIDE SEQUENCE</scope>
    <source>
        <tissue evidence="6">Young leaves</tissue>
    </source>
</reference>
<dbReference type="AlphaFoldDB" id="A0AAF0THS0"/>
<accession>A0AAF0THS0</accession>
<comment type="subcellular location">
    <subcellularLocation>
        <location evidence="1">Nucleus</location>
    </subcellularLocation>
</comment>
<gene>
    <name evidence="6" type="ORF">MTR67_012744</name>
</gene>
<dbReference type="PANTHER" id="PTHR33432:SF27">
    <property type="entry name" value="PROTEIN EMSY-LIKE 3"/>
    <property type="match status" value="1"/>
</dbReference>